<keyword evidence="1" id="KW-1133">Transmembrane helix</keyword>
<evidence type="ECO:0000313" key="2">
    <source>
        <dbReference type="EMBL" id="KFC79672.1"/>
    </source>
</evidence>
<feature type="transmembrane region" description="Helical" evidence="1">
    <location>
        <begin position="20"/>
        <end position="42"/>
    </location>
</feature>
<protein>
    <submittedName>
        <fullName evidence="2">Putative membrane protein</fullName>
    </submittedName>
</protein>
<evidence type="ECO:0000256" key="1">
    <source>
        <dbReference type="SAM" id="Phobius"/>
    </source>
</evidence>
<feature type="transmembrane region" description="Helical" evidence="1">
    <location>
        <begin position="48"/>
        <end position="70"/>
    </location>
</feature>
<evidence type="ECO:0000313" key="3">
    <source>
        <dbReference type="Proteomes" id="UP000028640"/>
    </source>
</evidence>
<keyword evidence="3" id="KW-1185">Reference proteome</keyword>
<dbReference type="RefSeq" id="WP_034792552.1">
    <property type="nucleotide sequence ID" value="NZ_JMPJ01000064.1"/>
</dbReference>
<dbReference type="EMBL" id="JMPJ01000064">
    <property type="protein sequence ID" value="KFC79672.1"/>
    <property type="molecule type" value="Genomic_DNA"/>
</dbReference>
<dbReference type="AlphaFoldDB" id="A0A085G7H7"/>
<dbReference type="OrthoDB" id="6495591at2"/>
<proteinExistence type="predicted"/>
<name>A0A085G7H7_EWIA3</name>
<keyword evidence="1" id="KW-0472">Membrane</keyword>
<organism evidence="2 3">
    <name type="scientific">Ewingella americana (strain ATCC 33852 / DSM 4580 / CCUG 14506 / JCM 5911 / LMG 7869 / NCTC 12157 / CDC 1468-78)</name>
    <dbReference type="NCBI Taxonomy" id="910964"/>
    <lineage>
        <taxon>Bacteria</taxon>
        <taxon>Pseudomonadati</taxon>
        <taxon>Pseudomonadota</taxon>
        <taxon>Gammaproteobacteria</taxon>
        <taxon>Enterobacterales</taxon>
        <taxon>Yersiniaceae</taxon>
        <taxon>Ewingella</taxon>
    </lineage>
</organism>
<keyword evidence="1" id="KW-0812">Transmembrane</keyword>
<reference evidence="2 3" key="1">
    <citation type="submission" date="2014-05" db="EMBL/GenBank/DDBJ databases">
        <title>ATOL: Assembling a taxonomically balanced genome-scale reconstruction of the evolutionary history of the Enterobacteriaceae.</title>
        <authorList>
            <person name="Plunkett G.III."/>
            <person name="Neeno-Eckwall E.C."/>
            <person name="Glasner J.D."/>
            <person name="Perna N.T."/>
        </authorList>
    </citation>
    <scope>NUCLEOTIDE SEQUENCE [LARGE SCALE GENOMIC DNA]</scope>
    <source>
        <strain evidence="2 3">ATCC 33852</strain>
    </source>
</reference>
<sequence>MINEGRLLSQHGFARVNSWITMVLATLLIVGGAVQVVFLLALGRSSDGGLYVITLTAIFSIGLGIALFIFRHILKPKQIYQLHENGILAINEREHKNRFIPFERITEIYRFRTGKYSRKILNTMAFREGNSPHWHKITPNIAHAERLVEVIKNEQLMTKGPQALNILANDGSVVFTYHAAARCGLRHLFANNLMGLNEKKLRLSARFLTSDDGICIPVEEIQYISGGSNSQMIHLMDGNRRILFSVLYTSLFNADLFIALIEHMIQNRIPIRN</sequence>
<dbReference type="Proteomes" id="UP000028640">
    <property type="component" value="Unassembled WGS sequence"/>
</dbReference>
<dbReference type="GeneID" id="78382659"/>
<feature type="transmembrane region" description="Helical" evidence="1">
    <location>
        <begin position="242"/>
        <end position="261"/>
    </location>
</feature>
<dbReference type="eggNOG" id="ENOG5033JN5">
    <property type="taxonomic scope" value="Bacteria"/>
</dbReference>
<comment type="caution">
    <text evidence="2">The sequence shown here is derived from an EMBL/GenBank/DDBJ whole genome shotgun (WGS) entry which is preliminary data.</text>
</comment>
<accession>A0A085G7H7</accession>
<gene>
    <name evidence="2" type="ORF">GEAM_2824</name>
</gene>